<feature type="transmembrane region" description="Helical" evidence="3">
    <location>
        <begin position="24"/>
        <end position="43"/>
    </location>
</feature>
<dbReference type="PANTHER" id="PTHR22765">
    <property type="entry name" value="RING FINGER AND PROTEASE ASSOCIATED DOMAIN-CONTAINING"/>
    <property type="match status" value="1"/>
</dbReference>
<dbReference type="EMBL" id="SWFS01000430">
    <property type="protein sequence ID" value="KAA8904442.1"/>
    <property type="molecule type" value="Genomic_DNA"/>
</dbReference>
<name>A0A642USG1_9ASCO</name>
<accession>A0A642USG1</accession>
<evidence type="ECO:0000313" key="6">
    <source>
        <dbReference type="Proteomes" id="UP000761534"/>
    </source>
</evidence>
<sequence>MARKLFKDGCCFAFSLVANTVRSVVAIILVIITFVPFSAFMGIRYCCRRRRQPEQQTTQPSPAIRNYRAGRKKKPKLMSMEQVDEKFPIQTFKNATTELDERRDVNDDSSDDDELRQKVQHAADSHDEIYELQNVTTNQNTATTNKEDSKRSFDRGPELEAGAPPPPPAVEEESSTTTTLGHVHDDVEAFDPVDSDDTCAICIETMEDMDPVRLLTCGHIFHAECIDPWLTVRRACCPLCKADYYVPKPADEEQAEQNAAASQQADDREYPIIGTFNRLFNRHPQRDTPRRNSSTVRNSSEPESEAVTRRRRAAIYNIWGRRHTRPAPAATRRSSEGQAPAVATVVA</sequence>
<evidence type="ECO:0000256" key="1">
    <source>
        <dbReference type="PROSITE-ProRule" id="PRU00175"/>
    </source>
</evidence>
<keyword evidence="1" id="KW-0863">Zinc-finger</keyword>
<proteinExistence type="predicted"/>
<evidence type="ECO:0000313" key="5">
    <source>
        <dbReference type="EMBL" id="KAA8904442.1"/>
    </source>
</evidence>
<dbReference type="GO" id="GO:0061630">
    <property type="term" value="F:ubiquitin protein ligase activity"/>
    <property type="evidence" value="ECO:0007669"/>
    <property type="project" value="TreeGrafter"/>
</dbReference>
<feature type="domain" description="RING-type" evidence="4">
    <location>
        <begin position="199"/>
        <end position="241"/>
    </location>
</feature>
<keyword evidence="1" id="KW-0479">Metal-binding</keyword>
<dbReference type="SUPFAM" id="SSF57850">
    <property type="entry name" value="RING/U-box"/>
    <property type="match status" value="1"/>
</dbReference>
<comment type="caution">
    <text evidence="5">The sequence shown here is derived from an EMBL/GenBank/DDBJ whole genome shotgun (WGS) entry which is preliminary data.</text>
</comment>
<keyword evidence="1" id="KW-0862">Zinc</keyword>
<feature type="compositionally biased region" description="Low complexity" evidence="2">
    <location>
        <begin position="133"/>
        <end position="144"/>
    </location>
</feature>
<feature type="region of interest" description="Disordered" evidence="2">
    <location>
        <begin position="51"/>
        <end position="79"/>
    </location>
</feature>
<feature type="region of interest" description="Disordered" evidence="2">
    <location>
        <begin position="94"/>
        <end position="176"/>
    </location>
</feature>
<dbReference type="GO" id="GO:0005737">
    <property type="term" value="C:cytoplasm"/>
    <property type="evidence" value="ECO:0007669"/>
    <property type="project" value="TreeGrafter"/>
</dbReference>
<dbReference type="VEuPathDB" id="FungiDB:TRICI_005492"/>
<dbReference type="PROSITE" id="PS50089">
    <property type="entry name" value="ZF_RING_2"/>
    <property type="match status" value="1"/>
</dbReference>
<dbReference type="Gene3D" id="3.30.40.10">
    <property type="entry name" value="Zinc/RING finger domain, C3HC4 (zinc finger)"/>
    <property type="match status" value="1"/>
</dbReference>
<dbReference type="Proteomes" id="UP000761534">
    <property type="component" value="Unassembled WGS sequence"/>
</dbReference>
<keyword evidence="3" id="KW-0472">Membrane</keyword>
<evidence type="ECO:0000256" key="3">
    <source>
        <dbReference type="SAM" id="Phobius"/>
    </source>
</evidence>
<dbReference type="SMART" id="SM00184">
    <property type="entry name" value="RING"/>
    <property type="match status" value="1"/>
</dbReference>
<dbReference type="AlphaFoldDB" id="A0A642USG1"/>
<evidence type="ECO:0000256" key="2">
    <source>
        <dbReference type="SAM" id="MobiDB-lite"/>
    </source>
</evidence>
<dbReference type="PANTHER" id="PTHR22765:SF416">
    <property type="entry name" value="E3 UBIQUITIN-PROTEIN LIGASE GODZILLA"/>
    <property type="match status" value="1"/>
</dbReference>
<keyword evidence="6" id="KW-1185">Reference proteome</keyword>
<keyword evidence="3" id="KW-1133">Transmembrane helix</keyword>
<feature type="compositionally biased region" description="Basic and acidic residues" evidence="2">
    <location>
        <begin position="115"/>
        <end position="129"/>
    </location>
</feature>
<dbReference type="GO" id="GO:0008270">
    <property type="term" value="F:zinc ion binding"/>
    <property type="evidence" value="ECO:0007669"/>
    <property type="project" value="UniProtKB-KW"/>
</dbReference>
<dbReference type="InterPro" id="IPR051826">
    <property type="entry name" value="E3_ubiquitin-ligase_domain"/>
</dbReference>
<feature type="compositionally biased region" description="Polar residues" evidence="2">
    <location>
        <begin position="291"/>
        <end position="301"/>
    </location>
</feature>
<feature type="compositionally biased region" description="Basic and acidic residues" evidence="2">
    <location>
        <begin position="145"/>
        <end position="158"/>
    </location>
</feature>
<keyword evidence="3" id="KW-0812">Transmembrane</keyword>
<feature type="region of interest" description="Disordered" evidence="2">
    <location>
        <begin position="278"/>
        <end position="347"/>
    </location>
</feature>
<protein>
    <recommendedName>
        <fullName evidence="4">RING-type domain-containing protein</fullName>
    </recommendedName>
</protein>
<dbReference type="InterPro" id="IPR001841">
    <property type="entry name" value="Znf_RING"/>
</dbReference>
<dbReference type="GO" id="GO:0006511">
    <property type="term" value="P:ubiquitin-dependent protein catabolic process"/>
    <property type="evidence" value="ECO:0007669"/>
    <property type="project" value="TreeGrafter"/>
</dbReference>
<gene>
    <name evidence="5" type="ORF">TRICI_005492</name>
</gene>
<reference evidence="5" key="1">
    <citation type="journal article" date="2019" name="G3 (Bethesda)">
        <title>Genome Assemblies of Two Rare Opportunistic Yeast Pathogens: Diutina rugosa (syn. Candida rugosa) and Trichomonascus ciferrii (syn. Candida ciferrii).</title>
        <authorList>
            <person name="Mixao V."/>
            <person name="Saus E."/>
            <person name="Hansen A.P."/>
            <person name="Lass-Florl C."/>
            <person name="Gabaldon T."/>
        </authorList>
    </citation>
    <scope>NUCLEOTIDE SEQUENCE</scope>
    <source>
        <strain evidence="5">CBS 4856</strain>
    </source>
</reference>
<dbReference type="Pfam" id="PF13639">
    <property type="entry name" value="zf-RING_2"/>
    <property type="match status" value="1"/>
</dbReference>
<organism evidence="5 6">
    <name type="scientific">Trichomonascus ciferrii</name>
    <dbReference type="NCBI Taxonomy" id="44093"/>
    <lineage>
        <taxon>Eukaryota</taxon>
        <taxon>Fungi</taxon>
        <taxon>Dikarya</taxon>
        <taxon>Ascomycota</taxon>
        <taxon>Saccharomycotina</taxon>
        <taxon>Dipodascomycetes</taxon>
        <taxon>Dipodascales</taxon>
        <taxon>Trichomonascaceae</taxon>
        <taxon>Trichomonascus</taxon>
        <taxon>Trichomonascus ciferrii complex</taxon>
    </lineage>
</organism>
<dbReference type="OrthoDB" id="8062037at2759"/>
<evidence type="ECO:0000259" key="4">
    <source>
        <dbReference type="PROSITE" id="PS50089"/>
    </source>
</evidence>
<dbReference type="InterPro" id="IPR013083">
    <property type="entry name" value="Znf_RING/FYVE/PHD"/>
</dbReference>
<dbReference type="CDD" id="cd16454">
    <property type="entry name" value="RING-H2_PA-TM-RING"/>
    <property type="match status" value="1"/>
</dbReference>